<dbReference type="CDD" id="cd02340">
    <property type="entry name" value="ZZ_NBR1_like"/>
    <property type="match status" value="1"/>
</dbReference>
<dbReference type="GO" id="GO:0000423">
    <property type="term" value="P:mitophagy"/>
    <property type="evidence" value="ECO:0007669"/>
    <property type="project" value="TreeGrafter"/>
</dbReference>
<dbReference type="PROSITE" id="PS01357">
    <property type="entry name" value="ZF_ZZ_1"/>
    <property type="match status" value="1"/>
</dbReference>
<proteinExistence type="predicted"/>
<dbReference type="EMBL" id="DS268547">
    <property type="protein sequence ID" value="EFO88526.1"/>
    <property type="molecule type" value="Genomic_DNA"/>
</dbReference>
<sequence>MDILDELELVSAEHRQEVENEYKAQKNYDEAIVTSASENSKKLVYVTFYTHSDKKIVQMYLSEKHALEQISEKVAELLPTIQWRVFSGKFGNSLKTIHVLRFSGTQSQADFEFTSSHQVCNSIKRTPICKFYYLLVRLERLHPVRFDDQEANCDECHQKIFGHRYKCTECADFDICQKCEAKSLHPEHAMLRIVRKGTTRIPNYITSNAPRYVFPSVY</sequence>
<name>E3N7F1_CAERE</name>
<dbReference type="GO" id="GO:0070530">
    <property type="term" value="F:K63-linked polyubiquitin modification-dependent protein binding"/>
    <property type="evidence" value="ECO:0007669"/>
    <property type="project" value="TreeGrafter"/>
</dbReference>
<dbReference type="GO" id="GO:0007032">
    <property type="term" value="P:endosome organization"/>
    <property type="evidence" value="ECO:0007669"/>
    <property type="project" value="TreeGrafter"/>
</dbReference>
<dbReference type="InterPro" id="IPR000433">
    <property type="entry name" value="Znf_ZZ"/>
</dbReference>
<dbReference type="GO" id="GO:0005080">
    <property type="term" value="F:protein kinase C binding"/>
    <property type="evidence" value="ECO:0007669"/>
    <property type="project" value="TreeGrafter"/>
</dbReference>
<keyword evidence="1" id="KW-0479">Metal-binding</keyword>
<gene>
    <name evidence="6" type="ORF">CRE_13064</name>
</gene>
<evidence type="ECO:0000256" key="3">
    <source>
        <dbReference type="ARBA" id="ARBA00022833"/>
    </source>
</evidence>
<organism evidence="7">
    <name type="scientific">Caenorhabditis remanei</name>
    <name type="common">Caenorhabditis vulgaris</name>
    <dbReference type="NCBI Taxonomy" id="31234"/>
    <lineage>
        <taxon>Eukaryota</taxon>
        <taxon>Metazoa</taxon>
        <taxon>Ecdysozoa</taxon>
        <taxon>Nematoda</taxon>
        <taxon>Chromadorea</taxon>
        <taxon>Rhabditida</taxon>
        <taxon>Rhabditina</taxon>
        <taxon>Rhabditomorpha</taxon>
        <taxon>Rhabditoidea</taxon>
        <taxon>Rhabditidae</taxon>
        <taxon>Peloderinae</taxon>
        <taxon>Caenorhabditis</taxon>
    </lineage>
</organism>
<dbReference type="InterPro" id="IPR052260">
    <property type="entry name" value="Autophagy_Rcpt_SigReg"/>
</dbReference>
<dbReference type="Proteomes" id="UP000008281">
    <property type="component" value="Unassembled WGS sequence"/>
</dbReference>
<dbReference type="GO" id="GO:0016235">
    <property type="term" value="C:aggresome"/>
    <property type="evidence" value="ECO:0007669"/>
    <property type="project" value="TreeGrafter"/>
</dbReference>
<keyword evidence="2 4" id="KW-0863">Zinc-finger</keyword>
<dbReference type="SUPFAM" id="SSF57850">
    <property type="entry name" value="RING/U-box"/>
    <property type="match status" value="1"/>
</dbReference>
<dbReference type="OMA" id="QEANCDE"/>
<dbReference type="GO" id="GO:0044753">
    <property type="term" value="C:amphisome"/>
    <property type="evidence" value="ECO:0007669"/>
    <property type="project" value="TreeGrafter"/>
</dbReference>
<dbReference type="STRING" id="31234.E3N7F1"/>
<dbReference type="GO" id="GO:0035973">
    <property type="term" value="P:aggrephagy"/>
    <property type="evidence" value="ECO:0007669"/>
    <property type="project" value="TreeGrafter"/>
</dbReference>
<protein>
    <recommendedName>
        <fullName evidence="5">ZZ-type domain-containing protein</fullName>
    </recommendedName>
</protein>
<keyword evidence="3" id="KW-0862">Zinc</keyword>
<dbReference type="InterPro" id="IPR043145">
    <property type="entry name" value="Znf_ZZ_sf"/>
</dbReference>
<evidence type="ECO:0000256" key="4">
    <source>
        <dbReference type="PROSITE-ProRule" id="PRU00228"/>
    </source>
</evidence>
<dbReference type="HOGENOM" id="CLU_115988_0_0_1"/>
<reference evidence="6" key="1">
    <citation type="submission" date="2007-07" db="EMBL/GenBank/DDBJ databases">
        <title>PCAP assembly of the Caenorhabditis remanei genome.</title>
        <authorList>
            <consortium name="The Caenorhabditis remanei Sequencing Consortium"/>
            <person name="Wilson R.K."/>
        </authorList>
    </citation>
    <scope>NUCLEOTIDE SEQUENCE [LARGE SCALE GENOMIC DNA]</scope>
    <source>
        <strain evidence="6">PB4641</strain>
    </source>
</reference>
<dbReference type="SMART" id="SM00291">
    <property type="entry name" value="ZnF_ZZ"/>
    <property type="match status" value="1"/>
</dbReference>
<dbReference type="PANTHER" id="PTHR15090:SF0">
    <property type="entry name" value="SEQUESTOSOME-1"/>
    <property type="match status" value="1"/>
</dbReference>
<evidence type="ECO:0000259" key="5">
    <source>
        <dbReference type="PROSITE" id="PS50135"/>
    </source>
</evidence>
<evidence type="ECO:0000313" key="6">
    <source>
        <dbReference type="EMBL" id="EFO88526.1"/>
    </source>
</evidence>
<dbReference type="PROSITE" id="PS50135">
    <property type="entry name" value="ZF_ZZ_2"/>
    <property type="match status" value="1"/>
</dbReference>
<dbReference type="eggNOG" id="KOG4582">
    <property type="taxonomic scope" value="Eukaryota"/>
</dbReference>
<dbReference type="Pfam" id="PF00569">
    <property type="entry name" value="ZZ"/>
    <property type="match status" value="1"/>
</dbReference>
<feature type="domain" description="ZZ-type" evidence="5">
    <location>
        <begin position="148"/>
        <end position="198"/>
    </location>
</feature>
<evidence type="ECO:0000313" key="7">
    <source>
        <dbReference type="Proteomes" id="UP000008281"/>
    </source>
</evidence>
<dbReference type="GO" id="GO:0008270">
    <property type="term" value="F:zinc ion binding"/>
    <property type="evidence" value="ECO:0007669"/>
    <property type="project" value="UniProtKB-KW"/>
</dbReference>
<accession>E3N7F1</accession>
<dbReference type="FunFam" id="3.30.60.90:FF:000016">
    <property type="entry name" value="Refractory to sigma P"/>
    <property type="match status" value="1"/>
</dbReference>
<dbReference type="FunCoup" id="E3N7F1">
    <property type="interactions" value="1186"/>
</dbReference>
<dbReference type="Gene3D" id="3.30.60.90">
    <property type="match status" value="1"/>
</dbReference>
<evidence type="ECO:0000256" key="2">
    <source>
        <dbReference type="ARBA" id="ARBA00022771"/>
    </source>
</evidence>
<dbReference type="PANTHER" id="PTHR15090">
    <property type="entry name" value="SEQUESTOSOME 1-RELATED"/>
    <property type="match status" value="1"/>
</dbReference>
<evidence type="ECO:0000256" key="1">
    <source>
        <dbReference type="ARBA" id="ARBA00022723"/>
    </source>
</evidence>
<keyword evidence="7" id="KW-1185">Reference proteome</keyword>
<dbReference type="InParanoid" id="E3N7F1"/>
<dbReference type="AlphaFoldDB" id="E3N7F1"/>
<dbReference type="OrthoDB" id="2122982at2759"/>